<dbReference type="InterPro" id="IPR015422">
    <property type="entry name" value="PyrdxlP-dep_Trfase_small"/>
</dbReference>
<keyword evidence="5" id="KW-0663">Pyridoxal phosphate</keyword>
<organism evidence="7 8">
    <name type="scientific">Clostridium symbiosum</name>
    <name type="common">Bacteroides symbiosus</name>
    <dbReference type="NCBI Taxonomy" id="1512"/>
    <lineage>
        <taxon>Bacteria</taxon>
        <taxon>Bacillati</taxon>
        <taxon>Bacillota</taxon>
        <taxon>Clostridia</taxon>
        <taxon>Lachnospirales</taxon>
        <taxon>Lachnospiraceae</taxon>
        <taxon>Otoolea</taxon>
    </lineage>
</organism>
<dbReference type="EMBL" id="JAINVB010000001">
    <property type="protein sequence ID" value="MCK0086523.1"/>
    <property type="molecule type" value="Genomic_DNA"/>
</dbReference>
<dbReference type="RefSeq" id="WP_003498712.1">
    <property type="nucleotide sequence ID" value="NZ_JADNHH010000015.1"/>
</dbReference>
<dbReference type="PANTHER" id="PTHR46383:SF1">
    <property type="entry name" value="ASPARTATE AMINOTRANSFERASE"/>
    <property type="match status" value="1"/>
</dbReference>
<dbReference type="Proteomes" id="UP001203136">
    <property type="component" value="Unassembled WGS sequence"/>
</dbReference>
<evidence type="ECO:0000256" key="5">
    <source>
        <dbReference type="ARBA" id="ARBA00022898"/>
    </source>
</evidence>
<accession>A0AAW5F1T8</accession>
<evidence type="ECO:0000256" key="2">
    <source>
        <dbReference type="ARBA" id="ARBA00007441"/>
    </source>
</evidence>
<comment type="caution">
    <text evidence="7">The sequence shown here is derived from an EMBL/GenBank/DDBJ whole genome shotgun (WGS) entry which is preliminary data.</text>
</comment>
<dbReference type="SUPFAM" id="SSF53383">
    <property type="entry name" value="PLP-dependent transferases"/>
    <property type="match status" value="1"/>
</dbReference>
<keyword evidence="4" id="KW-0808">Transferase</keyword>
<comment type="similarity">
    <text evidence="2">Belongs to the class-I pyridoxal-phosphate-dependent aminotransferase family.</text>
</comment>
<dbReference type="InterPro" id="IPR015424">
    <property type="entry name" value="PyrdxlP-dep_Trfase"/>
</dbReference>
<protein>
    <submittedName>
        <fullName evidence="7">Aminotransferase class I/II-fold pyridoxal phosphate-dependent enzyme</fullName>
    </submittedName>
</protein>
<dbReference type="GO" id="GO:0006520">
    <property type="term" value="P:amino acid metabolic process"/>
    <property type="evidence" value="ECO:0007669"/>
    <property type="project" value="InterPro"/>
</dbReference>
<evidence type="ECO:0000259" key="6">
    <source>
        <dbReference type="Pfam" id="PF00155"/>
    </source>
</evidence>
<evidence type="ECO:0000313" key="7">
    <source>
        <dbReference type="EMBL" id="MCK0086523.1"/>
    </source>
</evidence>
<evidence type="ECO:0000313" key="8">
    <source>
        <dbReference type="Proteomes" id="UP001203136"/>
    </source>
</evidence>
<proteinExistence type="inferred from homology"/>
<dbReference type="AlphaFoldDB" id="A0AAW5F1T8"/>
<sequence>MVREYQRRRDYAVGAINRIKGISCLCPKGAFYIFINIKKLGRPSAEVAEYLLNEAKLAFVPGDVFGPEGEGYLRMSFANSYENIVEGCGRLKRAVEKLSSDSIYPSSKQ</sequence>
<dbReference type="GO" id="GO:0030170">
    <property type="term" value="F:pyridoxal phosphate binding"/>
    <property type="evidence" value="ECO:0007669"/>
    <property type="project" value="InterPro"/>
</dbReference>
<dbReference type="InterPro" id="IPR004839">
    <property type="entry name" value="Aminotransferase_I/II_large"/>
</dbReference>
<dbReference type="GO" id="GO:0008483">
    <property type="term" value="F:transaminase activity"/>
    <property type="evidence" value="ECO:0007669"/>
    <property type="project" value="UniProtKB-KW"/>
</dbReference>
<dbReference type="Gene3D" id="3.90.1150.10">
    <property type="entry name" value="Aspartate Aminotransferase, domain 1"/>
    <property type="match status" value="1"/>
</dbReference>
<evidence type="ECO:0000256" key="3">
    <source>
        <dbReference type="ARBA" id="ARBA00022576"/>
    </source>
</evidence>
<evidence type="ECO:0000256" key="4">
    <source>
        <dbReference type="ARBA" id="ARBA00022679"/>
    </source>
</evidence>
<keyword evidence="3 7" id="KW-0032">Aminotransferase</keyword>
<dbReference type="PANTHER" id="PTHR46383">
    <property type="entry name" value="ASPARTATE AMINOTRANSFERASE"/>
    <property type="match status" value="1"/>
</dbReference>
<dbReference type="Pfam" id="PF00155">
    <property type="entry name" value="Aminotran_1_2"/>
    <property type="match status" value="1"/>
</dbReference>
<feature type="domain" description="Aminotransferase class I/classII large" evidence="6">
    <location>
        <begin position="1"/>
        <end position="90"/>
    </location>
</feature>
<gene>
    <name evidence="7" type="ORF">K5I21_11695</name>
</gene>
<dbReference type="InterPro" id="IPR050596">
    <property type="entry name" value="AspAT/PAT-like"/>
</dbReference>
<evidence type="ECO:0000256" key="1">
    <source>
        <dbReference type="ARBA" id="ARBA00001933"/>
    </source>
</evidence>
<reference evidence="7" key="1">
    <citation type="journal article" date="2022" name="Cell Host Microbe">
        <title>Colonization of the live biotherapeutic product VE303 and modulation of the microbiota and metabolites in healthy volunteers.</title>
        <authorList>
            <person name="Dsouza M."/>
            <person name="Menon R."/>
            <person name="Crossette E."/>
            <person name="Bhattarai S.K."/>
            <person name="Schneider J."/>
            <person name="Kim Y.G."/>
            <person name="Reddy S."/>
            <person name="Caballero S."/>
            <person name="Felix C."/>
            <person name="Cornacchione L."/>
            <person name="Hendrickson J."/>
            <person name="Watson A.R."/>
            <person name="Minot S.S."/>
            <person name="Greenfield N."/>
            <person name="Schopf L."/>
            <person name="Szabady R."/>
            <person name="Patarroyo J."/>
            <person name="Smith W."/>
            <person name="Harrison P."/>
            <person name="Kuijper E.J."/>
            <person name="Kelly C.P."/>
            <person name="Olle B."/>
            <person name="Bobilev D."/>
            <person name="Silber J.L."/>
            <person name="Bucci V."/>
            <person name="Roberts B."/>
            <person name="Faith J."/>
            <person name="Norman J.M."/>
        </authorList>
    </citation>
    <scope>NUCLEOTIDE SEQUENCE</scope>
    <source>
        <strain evidence="7">VE303-04</strain>
    </source>
</reference>
<comment type="cofactor">
    <cofactor evidence="1">
        <name>pyridoxal 5'-phosphate</name>
        <dbReference type="ChEBI" id="CHEBI:597326"/>
    </cofactor>
</comment>
<name>A0AAW5F1T8_CLOSY</name>